<evidence type="ECO:0000256" key="3">
    <source>
        <dbReference type="SAM" id="SignalP"/>
    </source>
</evidence>
<feature type="region of interest" description="Disordered" evidence="2">
    <location>
        <begin position="28"/>
        <end position="56"/>
    </location>
</feature>
<feature type="domain" description="Periplasmic binding protein" evidence="4">
    <location>
        <begin position="69"/>
        <end position="314"/>
    </location>
</feature>
<dbReference type="Gene3D" id="3.40.50.2300">
    <property type="match status" value="2"/>
</dbReference>
<gene>
    <name evidence="5" type="ORF">NQ502_11030</name>
</gene>
<dbReference type="InterPro" id="IPR025997">
    <property type="entry name" value="SBP_2_dom"/>
</dbReference>
<dbReference type="PANTHER" id="PTHR30036">
    <property type="entry name" value="D-XYLOSE-BINDING PERIPLASMIC PROTEIN"/>
    <property type="match status" value="1"/>
</dbReference>
<dbReference type="Pfam" id="PF13407">
    <property type="entry name" value="Peripla_BP_4"/>
    <property type="match status" value="1"/>
</dbReference>
<evidence type="ECO:0000313" key="5">
    <source>
        <dbReference type="EMBL" id="UWP57933.1"/>
    </source>
</evidence>
<evidence type="ECO:0000256" key="2">
    <source>
        <dbReference type="SAM" id="MobiDB-lite"/>
    </source>
</evidence>
<dbReference type="InterPro" id="IPR028082">
    <property type="entry name" value="Peripla_BP_I"/>
</dbReference>
<keyword evidence="6" id="KW-1185">Reference proteome</keyword>
<dbReference type="PROSITE" id="PS51257">
    <property type="entry name" value="PROKAR_LIPOPROTEIN"/>
    <property type="match status" value="1"/>
</dbReference>
<dbReference type="Proteomes" id="UP001060164">
    <property type="component" value="Chromosome"/>
</dbReference>
<evidence type="ECO:0000313" key="6">
    <source>
        <dbReference type="Proteomes" id="UP001060164"/>
    </source>
</evidence>
<evidence type="ECO:0000259" key="4">
    <source>
        <dbReference type="Pfam" id="PF13407"/>
    </source>
</evidence>
<name>A0ABY5VEQ7_9FIRM</name>
<dbReference type="RefSeq" id="WP_028528434.1">
    <property type="nucleotide sequence ID" value="NZ_CABLBR010000011.1"/>
</dbReference>
<reference evidence="5" key="1">
    <citation type="journal article" date="2022" name="Cell">
        <title>Design, construction, and in vivo augmentation of a complex gut microbiome.</title>
        <authorList>
            <person name="Cheng A.G."/>
            <person name="Ho P.Y."/>
            <person name="Aranda-Diaz A."/>
            <person name="Jain S."/>
            <person name="Yu F.B."/>
            <person name="Meng X."/>
            <person name="Wang M."/>
            <person name="Iakiviak M."/>
            <person name="Nagashima K."/>
            <person name="Zhao A."/>
            <person name="Murugkar P."/>
            <person name="Patil A."/>
            <person name="Atabakhsh K."/>
            <person name="Weakley A."/>
            <person name="Yan J."/>
            <person name="Brumbaugh A.R."/>
            <person name="Higginbottom S."/>
            <person name="Dimas A."/>
            <person name="Shiver A.L."/>
            <person name="Deutschbauer A."/>
            <person name="Neff N."/>
            <person name="Sonnenburg J.L."/>
            <person name="Huang K.C."/>
            <person name="Fischbach M.A."/>
        </authorList>
    </citation>
    <scope>NUCLEOTIDE SEQUENCE</scope>
    <source>
        <strain evidence="5">DSM 19829</strain>
    </source>
</reference>
<dbReference type="InterPro" id="IPR050555">
    <property type="entry name" value="Bact_Solute-Bind_Prot2"/>
</dbReference>
<feature type="chain" id="PRO_5046643596" evidence="3">
    <location>
        <begin position="26"/>
        <end position="353"/>
    </location>
</feature>
<dbReference type="SUPFAM" id="SSF53822">
    <property type="entry name" value="Periplasmic binding protein-like I"/>
    <property type="match status" value="1"/>
</dbReference>
<comment type="subcellular location">
    <subcellularLocation>
        <location evidence="1">Cell envelope</location>
    </subcellularLocation>
</comment>
<dbReference type="EMBL" id="CP102290">
    <property type="protein sequence ID" value="UWP57933.1"/>
    <property type="molecule type" value="Genomic_DNA"/>
</dbReference>
<protein>
    <submittedName>
        <fullName evidence="5">Substrate-binding domain-containing protein</fullName>
    </submittedName>
</protein>
<feature type="signal peptide" evidence="3">
    <location>
        <begin position="1"/>
        <end position="25"/>
    </location>
</feature>
<proteinExistence type="predicted"/>
<evidence type="ECO:0000256" key="1">
    <source>
        <dbReference type="ARBA" id="ARBA00004196"/>
    </source>
</evidence>
<organism evidence="5 6">
    <name type="scientific">Ruminococcus gauvreauii</name>
    <dbReference type="NCBI Taxonomy" id="438033"/>
    <lineage>
        <taxon>Bacteria</taxon>
        <taxon>Bacillati</taxon>
        <taxon>Bacillota</taxon>
        <taxon>Clostridia</taxon>
        <taxon>Eubacteriales</taxon>
        <taxon>Oscillospiraceae</taxon>
        <taxon>Ruminococcus</taxon>
    </lineage>
</organism>
<accession>A0ABY5VEQ7</accession>
<feature type="compositionally biased region" description="Low complexity" evidence="2">
    <location>
        <begin position="28"/>
        <end position="39"/>
    </location>
</feature>
<keyword evidence="3" id="KW-0732">Signal</keyword>
<sequence length="353" mass="37883">MKKRTLIAGLLAASMIITAAAGCGAADGKADAADAGTTEDAGKPKEGGTSEGGGLKVGAATRTLRDSVYIVMRDNAQEEADKLGIDLSWQDCNIDVSVQKSQIENMIASGTDVLIVEAADQKSMSETVTDAQNQGIPVIIIEARIDNFTPDLWVTADSYQVGVQQVDEFIKKWGTTEPANVVLLSGTQGDEVAESISAGVRDQVAEYDNLTLVYEQSCMDWARDKGMAYMEDAISTNNGNIQAVFGNNDQITMGALKAAENAGLVENMWFIGGDHEEEMVKYILDGYNVMTVDKGTEAQGKFLIDAAEMLANGETIPDTQEIDGINVWYAPTTMVNADNVKEFSAGRYPDLFK</sequence>